<dbReference type="SUPFAM" id="SSF46785">
    <property type="entry name" value="Winged helix' DNA-binding domain"/>
    <property type="match status" value="1"/>
</dbReference>
<dbReference type="GeneID" id="92096606"/>
<protein>
    <recommendedName>
        <fullName evidence="4">HTH La-type RNA-binding domain-containing protein</fullName>
    </recommendedName>
</protein>
<accession>A0ABR1TXI7</accession>
<dbReference type="Proteomes" id="UP001480595">
    <property type="component" value="Unassembled WGS sequence"/>
</dbReference>
<dbReference type="Pfam" id="PF05383">
    <property type="entry name" value="La"/>
    <property type="match status" value="1"/>
</dbReference>
<evidence type="ECO:0000256" key="2">
    <source>
        <dbReference type="PROSITE-ProRule" id="PRU00332"/>
    </source>
</evidence>
<evidence type="ECO:0000259" key="4">
    <source>
        <dbReference type="PROSITE" id="PS50961"/>
    </source>
</evidence>
<dbReference type="InterPro" id="IPR045180">
    <property type="entry name" value="La_dom_prot"/>
</dbReference>
<keyword evidence="1 2" id="KW-0694">RNA-binding</keyword>
<evidence type="ECO:0000256" key="3">
    <source>
        <dbReference type="SAM" id="MobiDB-lite"/>
    </source>
</evidence>
<dbReference type="SMART" id="SM00715">
    <property type="entry name" value="LA"/>
    <property type="match status" value="1"/>
</dbReference>
<reference evidence="5 6" key="1">
    <citation type="submission" date="2023-01" db="EMBL/GenBank/DDBJ databases">
        <title>Analysis of 21 Apiospora genomes using comparative genomics revels a genus with tremendous synthesis potential of carbohydrate active enzymes and secondary metabolites.</title>
        <authorList>
            <person name="Sorensen T."/>
        </authorList>
    </citation>
    <scope>NUCLEOTIDE SEQUENCE [LARGE SCALE GENOMIC DNA]</scope>
    <source>
        <strain evidence="5 6">CBS 135458</strain>
    </source>
</reference>
<dbReference type="EMBL" id="JAQQWL010000011">
    <property type="protein sequence ID" value="KAK8050404.1"/>
    <property type="molecule type" value="Genomic_DNA"/>
</dbReference>
<dbReference type="CDD" id="cd07323">
    <property type="entry name" value="LAM"/>
    <property type="match status" value="1"/>
</dbReference>
<dbReference type="RefSeq" id="XP_066712653.1">
    <property type="nucleotide sequence ID" value="XM_066863543.1"/>
</dbReference>
<gene>
    <name evidence="5" type="ORF">PG994_012134</name>
</gene>
<feature type="domain" description="HTH La-type RNA-binding" evidence="4">
    <location>
        <begin position="24"/>
        <end position="118"/>
    </location>
</feature>
<comment type="caution">
    <text evidence="5">The sequence shown here is derived from an EMBL/GenBank/DDBJ whole genome shotgun (WGS) entry which is preliminary data.</text>
</comment>
<organism evidence="5 6">
    <name type="scientific">Apiospora phragmitis</name>
    <dbReference type="NCBI Taxonomy" id="2905665"/>
    <lineage>
        <taxon>Eukaryota</taxon>
        <taxon>Fungi</taxon>
        <taxon>Dikarya</taxon>
        <taxon>Ascomycota</taxon>
        <taxon>Pezizomycotina</taxon>
        <taxon>Sordariomycetes</taxon>
        <taxon>Xylariomycetidae</taxon>
        <taxon>Amphisphaeriales</taxon>
        <taxon>Apiosporaceae</taxon>
        <taxon>Apiospora</taxon>
    </lineage>
</organism>
<feature type="region of interest" description="Disordered" evidence="3">
    <location>
        <begin position="207"/>
        <end position="275"/>
    </location>
</feature>
<proteinExistence type="predicted"/>
<feature type="compositionally biased region" description="Low complexity" evidence="3">
    <location>
        <begin position="120"/>
        <end position="131"/>
    </location>
</feature>
<evidence type="ECO:0000313" key="6">
    <source>
        <dbReference type="Proteomes" id="UP001480595"/>
    </source>
</evidence>
<dbReference type="InterPro" id="IPR006630">
    <property type="entry name" value="La_HTH"/>
</dbReference>
<feature type="compositionally biased region" description="Polar residues" evidence="3">
    <location>
        <begin position="250"/>
        <end position="267"/>
    </location>
</feature>
<dbReference type="PROSITE" id="PS50961">
    <property type="entry name" value="HTH_LA"/>
    <property type="match status" value="1"/>
</dbReference>
<dbReference type="InterPro" id="IPR036390">
    <property type="entry name" value="WH_DNA-bd_sf"/>
</dbReference>
<dbReference type="InterPro" id="IPR036388">
    <property type="entry name" value="WH-like_DNA-bd_sf"/>
</dbReference>
<feature type="region of interest" description="Disordered" evidence="3">
    <location>
        <begin position="120"/>
        <end position="143"/>
    </location>
</feature>
<dbReference type="PANTHER" id="PTHR22792:SF132">
    <property type="entry name" value="LA-RELATED PROTEIN 1"/>
    <property type="match status" value="1"/>
</dbReference>
<sequence>MPNAAYEPMMPPNGMVPLAPPYYPSDPSSLLDIVMTQVEYYFSVENLCKDIFLRQRMDSQGYVKLDLIREFKRIKQSTQDINLLRYACEQASGIDYVIGDDHQERIRKSVKWADWVLPPSSRDPSVSSDPGPQNPYTPNRHHYSAYAPHMMPTHYPMEHQAVYSPGYVEHQYSPYMNGFSYGPPRNPEVSDAPNGQAALGESRLSANVPEFSPSTPMAPANAQFPDQGQQSLKQPKQTGEVAATNGEAAPSTNGASENGVPHTNGTGESAAVEGQ</sequence>
<dbReference type="PANTHER" id="PTHR22792">
    <property type="entry name" value="LUPUS LA PROTEIN-RELATED"/>
    <property type="match status" value="1"/>
</dbReference>
<evidence type="ECO:0000313" key="5">
    <source>
        <dbReference type="EMBL" id="KAK8050404.1"/>
    </source>
</evidence>
<keyword evidence="6" id="KW-1185">Reference proteome</keyword>
<name>A0ABR1TXI7_9PEZI</name>
<evidence type="ECO:0000256" key="1">
    <source>
        <dbReference type="ARBA" id="ARBA00022884"/>
    </source>
</evidence>
<dbReference type="Gene3D" id="1.10.10.10">
    <property type="entry name" value="Winged helix-like DNA-binding domain superfamily/Winged helix DNA-binding domain"/>
    <property type="match status" value="1"/>
</dbReference>
<feature type="compositionally biased region" description="Polar residues" evidence="3">
    <location>
        <begin position="224"/>
        <end position="237"/>
    </location>
</feature>